<dbReference type="GO" id="GO:0016020">
    <property type="term" value="C:membrane"/>
    <property type="evidence" value="ECO:0007669"/>
    <property type="project" value="UniProtKB-SubCell"/>
</dbReference>
<dbReference type="STRING" id="4577.A0A1D6HEP6"/>
<keyword evidence="7" id="KW-1015">Disulfide bond</keyword>
<comment type="catalytic activity">
    <reaction evidence="10">
        <text>L-threonyl-[protein] + ATP = O-phospho-L-threonyl-[protein] + ADP + H(+)</text>
        <dbReference type="Rhea" id="RHEA:46608"/>
        <dbReference type="Rhea" id="RHEA-COMP:11060"/>
        <dbReference type="Rhea" id="RHEA-COMP:11605"/>
        <dbReference type="ChEBI" id="CHEBI:15378"/>
        <dbReference type="ChEBI" id="CHEBI:30013"/>
        <dbReference type="ChEBI" id="CHEBI:30616"/>
        <dbReference type="ChEBI" id="CHEBI:61977"/>
        <dbReference type="ChEBI" id="CHEBI:456216"/>
        <dbReference type="EC" id="2.7.11.1"/>
    </reaction>
</comment>
<dbReference type="GO" id="GO:0004674">
    <property type="term" value="F:protein serine/threonine kinase activity"/>
    <property type="evidence" value="ECO:0007669"/>
    <property type="project" value="UniProtKB-KW"/>
</dbReference>
<protein>
    <recommendedName>
        <fullName evidence="2">non-specific serine/threonine protein kinase</fullName>
        <ecNumber evidence="2">2.7.11.1</ecNumber>
    </recommendedName>
</protein>
<reference evidence="12" key="1">
    <citation type="submission" date="2015-12" db="EMBL/GenBank/DDBJ databases">
        <title>Update maize B73 reference genome by single molecule sequencing technologies.</title>
        <authorList>
            <consortium name="Maize Genome Sequencing Project"/>
            <person name="Ware D."/>
        </authorList>
    </citation>
    <scope>NUCLEOTIDE SEQUENCE</scope>
    <source>
        <tissue evidence="12">Seedling</tissue>
    </source>
</reference>
<dbReference type="Gene3D" id="2.130.10.30">
    <property type="entry name" value="Regulator of chromosome condensation 1/beta-lactamase-inhibitor protein II"/>
    <property type="match status" value="1"/>
</dbReference>
<proteinExistence type="predicted"/>
<keyword evidence="3" id="KW-0812">Transmembrane</keyword>
<dbReference type="SMR" id="A0A1D6HEP6"/>
<dbReference type="EMBL" id="CM000781">
    <property type="protein sequence ID" value="AQK73120.1"/>
    <property type="molecule type" value="Genomic_DNA"/>
</dbReference>
<evidence type="ECO:0000256" key="9">
    <source>
        <dbReference type="ARBA" id="ARBA00023180"/>
    </source>
</evidence>
<comment type="catalytic activity">
    <reaction evidence="11">
        <text>L-seryl-[protein] + ATP = O-phospho-L-seryl-[protein] + ADP + H(+)</text>
        <dbReference type="Rhea" id="RHEA:17989"/>
        <dbReference type="Rhea" id="RHEA-COMP:9863"/>
        <dbReference type="Rhea" id="RHEA-COMP:11604"/>
        <dbReference type="ChEBI" id="CHEBI:15378"/>
        <dbReference type="ChEBI" id="CHEBI:29999"/>
        <dbReference type="ChEBI" id="CHEBI:30616"/>
        <dbReference type="ChEBI" id="CHEBI:83421"/>
        <dbReference type="ChEBI" id="CHEBI:456216"/>
        <dbReference type="EC" id="2.7.11.1"/>
    </reaction>
</comment>
<keyword evidence="4" id="KW-0732">Signal</keyword>
<dbReference type="EC" id="2.7.11.1" evidence="2"/>
<dbReference type="ExpressionAtlas" id="A0A1D6HEP6">
    <property type="expression patterns" value="baseline and differential"/>
</dbReference>
<evidence type="ECO:0000313" key="12">
    <source>
        <dbReference type="EMBL" id="AQK73120.1"/>
    </source>
</evidence>
<dbReference type="SUPFAM" id="SSF50985">
    <property type="entry name" value="RCC1/BLIP-II"/>
    <property type="match status" value="1"/>
</dbReference>
<dbReference type="InParanoid" id="A0A1D6HEP6"/>
<evidence type="ECO:0000256" key="1">
    <source>
        <dbReference type="ARBA" id="ARBA00004479"/>
    </source>
</evidence>
<accession>A0A1D6HEP6</accession>
<keyword evidence="6" id="KW-0472">Membrane</keyword>
<dbReference type="AlphaFoldDB" id="A0A1D6HEP6"/>
<evidence type="ECO:0000256" key="10">
    <source>
        <dbReference type="ARBA" id="ARBA00047899"/>
    </source>
</evidence>
<comment type="subcellular location">
    <subcellularLocation>
        <location evidence="1">Membrane</location>
        <topology evidence="1">Single-pass type I membrane protein</topology>
    </subcellularLocation>
</comment>
<evidence type="ECO:0000256" key="5">
    <source>
        <dbReference type="ARBA" id="ARBA00022989"/>
    </source>
</evidence>
<name>A0A1D6HEP6_MAIZE</name>
<evidence type="ECO:0000256" key="7">
    <source>
        <dbReference type="ARBA" id="ARBA00023157"/>
    </source>
</evidence>
<gene>
    <name evidence="12" type="ORF">ZEAMMB73_Zm00001d017407</name>
</gene>
<keyword evidence="9" id="KW-0325">Glycoprotein</keyword>
<evidence type="ECO:0000256" key="11">
    <source>
        <dbReference type="ARBA" id="ARBA00048679"/>
    </source>
</evidence>
<evidence type="ECO:0000256" key="8">
    <source>
        <dbReference type="ARBA" id="ARBA00023170"/>
    </source>
</evidence>
<evidence type="ECO:0000256" key="4">
    <source>
        <dbReference type="ARBA" id="ARBA00022729"/>
    </source>
</evidence>
<sequence length="310" mass="32646">MLSGAISRLGARLRLHADPSPTSPRLRVLSTRRGKRSSPTLSPADCDDEGPLRCLFVLSHDPECPPWLLVVQPRLRPGSLLESKLAEALNLANSLEERRDGFYHSEFGTKGASPHLVWGQLRRIYNGPAPLADLAVGADHVAAYDASGKVVLWWRGGGRFPARADGAFRSLVSGDSFSYAVQANASAAVRCWGPQGSAVQEGLANASAAPYLAAGGTRACAVLASGAALCSGSDASADALPRDLFGYGLAVGDSHACALRRPGHTAVCWTLGGPTTTLYEPTMGISFGFLVADGNFTCSNSRKRRIQTCP</sequence>
<evidence type="ECO:0000256" key="3">
    <source>
        <dbReference type="ARBA" id="ARBA00022692"/>
    </source>
</evidence>
<dbReference type="PANTHER" id="PTHR47460:SF1">
    <property type="entry name" value="SERINE_THREONINE-PROTEIN KINASE-LIKE PROTEIN ACR4"/>
    <property type="match status" value="1"/>
</dbReference>
<evidence type="ECO:0000256" key="2">
    <source>
        <dbReference type="ARBA" id="ARBA00012513"/>
    </source>
</evidence>
<keyword evidence="5" id="KW-1133">Transmembrane helix</keyword>
<dbReference type="PANTHER" id="PTHR47460">
    <property type="entry name" value="SERINE/THREONINE-PROTEIN KINASE-LIKE PROTEIN ACR4"/>
    <property type="match status" value="1"/>
</dbReference>
<keyword evidence="8" id="KW-0675">Receptor</keyword>
<dbReference type="InterPro" id="IPR009091">
    <property type="entry name" value="RCC1/BLIP-II"/>
</dbReference>
<organism evidence="12">
    <name type="scientific">Zea mays</name>
    <name type="common">Maize</name>
    <dbReference type="NCBI Taxonomy" id="4577"/>
    <lineage>
        <taxon>Eukaryota</taxon>
        <taxon>Viridiplantae</taxon>
        <taxon>Streptophyta</taxon>
        <taxon>Embryophyta</taxon>
        <taxon>Tracheophyta</taxon>
        <taxon>Spermatophyta</taxon>
        <taxon>Magnoliopsida</taxon>
        <taxon>Liliopsida</taxon>
        <taxon>Poales</taxon>
        <taxon>Poaceae</taxon>
        <taxon>PACMAD clade</taxon>
        <taxon>Panicoideae</taxon>
        <taxon>Andropogonodae</taxon>
        <taxon>Andropogoneae</taxon>
        <taxon>Tripsacinae</taxon>
        <taxon>Zea</taxon>
    </lineage>
</organism>
<evidence type="ECO:0000256" key="6">
    <source>
        <dbReference type="ARBA" id="ARBA00023136"/>
    </source>
</evidence>